<evidence type="ECO:0000256" key="1">
    <source>
        <dbReference type="ARBA" id="ARBA00009820"/>
    </source>
</evidence>
<evidence type="ECO:0000313" key="6">
    <source>
        <dbReference type="Proteomes" id="UP001172083"/>
    </source>
</evidence>
<dbReference type="InterPro" id="IPR011659">
    <property type="entry name" value="WD40"/>
</dbReference>
<gene>
    <name evidence="5" type="ORF">QQ020_20075</name>
</gene>
<dbReference type="SUPFAM" id="SSF51556">
    <property type="entry name" value="Metallo-dependent hydrolases"/>
    <property type="match status" value="1"/>
</dbReference>
<dbReference type="InterPro" id="IPR006680">
    <property type="entry name" value="Amidohydro-rel"/>
</dbReference>
<dbReference type="Gene3D" id="2.30.40.10">
    <property type="entry name" value="Urease, subunit C, domain 1"/>
    <property type="match status" value="2"/>
</dbReference>
<evidence type="ECO:0000256" key="2">
    <source>
        <dbReference type="SAM" id="MobiDB-lite"/>
    </source>
</evidence>
<dbReference type="SUPFAM" id="SSF51338">
    <property type="entry name" value="Composite domain of metallo-dependent hydrolases"/>
    <property type="match status" value="1"/>
</dbReference>
<dbReference type="InterPro" id="IPR032466">
    <property type="entry name" value="Metal_Hydrolase"/>
</dbReference>
<dbReference type="Pfam" id="PF01979">
    <property type="entry name" value="Amidohydro_1"/>
    <property type="match status" value="1"/>
</dbReference>
<dbReference type="Gene3D" id="3.20.20.140">
    <property type="entry name" value="Metal-dependent hydrolases"/>
    <property type="match status" value="2"/>
</dbReference>
<feature type="domain" description="Amidohydrolase-related" evidence="4">
    <location>
        <begin position="774"/>
        <end position="1103"/>
    </location>
</feature>
<feature type="compositionally biased region" description="Polar residues" evidence="2">
    <location>
        <begin position="1119"/>
        <end position="1129"/>
    </location>
</feature>
<dbReference type="RefSeq" id="WP_346759722.1">
    <property type="nucleotide sequence ID" value="NZ_JAUJEB010000004.1"/>
</dbReference>
<keyword evidence="6" id="KW-1185">Reference proteome</keyword>
<keyword evidence="3" id="KW-0732">Signal</keyword>
<comment type="caution">
    <text evidence="5">The sequence shown here is derived from an EMBL/GenBank/DDBJ whole genome shotgun (WGS) entry which is preliminary data.</text>
</comment>
<dbReference type="SUPFAM" id="SSF50969">
    <property type="entry name" value="YVTN repeat-like/Quinoprotein amine dehydrogenase"/>
    <property type="match status" value="1"/>
</dbReference>
<dbReference type="Proteomes" id="UP001172083">
    <property type="component" value="Unassembled WGS sequence"/>
</dbReference>
<feature type="region of interest" description="Disordered" evidence="2">
    <location>
        <begin position="1109"/>
        <end position="1137"/>
    </location>
</feature>
<dbReference type="EMBL" id="JAUJEB010000004">
    <property type="protein sequence ID" value="MDN5214388.1"/>
    <property type="molecule type" value="Genomic_DNA"/>
</dbReference>
<proteinExistence type="inferred from homology"/>
<dbReference type="PANTHER" id="PTHR36842">
    <property type="entry name" value="PROTEIN TOLB HOMOLOG"/>
    <property type="match status" value="1"/>
</dbReference>
<dbReference type="Gene3D" id="2.120.10.30">
    <property type="entry name" value="TolB, C-terminal domain"/>
    <property type="match status" value="2"/>
</dbReference>
<protein>
    <submittedName>
        <fullName evidence="5">Amidohydrolase family protein</fullName>
    </submittedName>
</protein>
<sequence>MAKLTLYFISFFLMVSPMASGLVLQEETTKSDSTKKDKKKGLPLEAERKIKIKTDEGTWMSLDVSPDGQTIVFDFLGDLYTLPITGGKAERITEGLAFDNHPRFSPDGKSLVFISDEDGAENVWLMKLSDKKKTQISKEKNNKFQSAEFSPDGKYLVAAKGKLNAKLHIYHVDGGSGASLISKPAGLKSIEPAFGPDERYIWFSKRNGDWNYNAQFPQYQLAVYDRETGKTHNKTARYGSAFAPTLSPDGQYLVYSTRYNTETGLIIRNLKTEEERWLAYPVQRDDQEARATLGVMPGMSFTPDSKFFVTSYGGKIYKIPVSGGDAINIPFEIDEELAIGPRLDFDYPISDDKTMTVTQIRDAIASPDGKMLAFTALNKLYVMDFPNGSPKRLLEMDGVQAQPSWSPDGNYLVFTTWANNEGHIYKVNLKGKAKALKLTQQSGLYLEPTFNPQGSRVVYVKGSAREFQNASSIYSFDRRSEIAWINANSGPENFIVEAEGRMKPHFVKGKDRIFLFSSSKGLVSIKWDGTDEKAHVKVKGITTYGISNWEDHDHTLYTENMEPKRQPSNATIIMMSPEGDQAMAQVNNDIYVLTVPYLGGQTPEISVANPSSSQFPARKLTKIGGQFPHWTSDGKNVNWSIGNAYFSYNLADAKAREEALKKEKEEKEKKEKEEKKDEQNKTDEKSNDPESKEEEKKEDKGYQPNEVRVKVTVARDIPEGVMAFKGARIITMNGEEVLEKGDLLIVNNRIKAVGKSGEVNIPANVTVIDAAGKTITPGFIDTHAHMWPMWEIHKKDVWLYAANLAYGVTTTRDPQTATTDVLTYADMVETGEIPGPRIYSTGPGVGFWMYNIKDLEHAKNVLKQYSEYYKTKTIKMYMVGNRQQRQWIIMAAREQKLMPTTEGALDFKLNLSQALDGYPGHEHSFPIYPIYNDVLKLVSESKMAYTPTLLVTYGGPWAENYFYATENVNNDKKLNFFTPKAELDARSRRRPGWFMEEEYMFKKHAEFVKELVENDGISGVGSHGQLQGLGYHWELWSVASGGISEHNALKTATILGAKALGLSKDLGTIEPGKLADLVVMDKNPLDNIRNTNTIKWVMKNGRLYKGDDLSEVYPDQKPSKQPNWLQASPTGVPGIAR</sequence>
<comment type="similarity">
    <text evidence="1">Belongs to the TolB family.</text>
</comment>
<feature type="region of interest" description="Disordered" evidence="2">
    <location>
        <begin position="664"/>
        <end position="703"/>
    </location>
</feature>
<dbReference type="InterPro" id="IPR011044">
    <property type="entry name" value="Quino_amine_DH_bsu"/>
</dbReference>
<feature type="chain" id="PRO_5045565771" evidence="3">
    <location>
        <begin position="20"/>
        <end position="1137"/>
    </location>
</feature>
<reference evidence="5" key="1">
    <citation type="submission" date="2023-06" db="EMBL/GenBank/DDBJ databases">
        <title>Genomic of Agaribacillus aureum.</title>
        <authorList>
            <person name="Wang G."/>
        </authorList>
    </citation>
    <scope>NUCLEOTIDE SEQUENCE</scope>
    <source>
        <strain evidence="5">BMA12</strain>
    </source>
</reference>
<evidence type="ECO:0000313" key="5">
    <source>
        <dbReference type="EMBL" id="MDN5214388.1"/>
    </source>
</evidence>
<dbReference type="Pfam" id="PF07676">
    <property type="entry name" value="PD40"/>
    <property type="match status" value="3"/>
</dbReference>
<name>A0ABT8L9N2_9BACT</name>
<organism evidence="5 6">
    <name type="scientific">Agaribacillus aureus</name>
    <dbReference type="NCBI Taxonomy" id="3051825"/>
    <lineage>
        <taxon>Bacteria</taxon>
        <taxon>Pseudomonadati</taxon>
        <taxon>Bacteroidota</taxon>
        <taxon>Cytophagia</taxon>
        <taxon>Cytophagales</taxon>
        <taxon>Splendidivirgaceae</taxon>
        <taxon>Agaribacillus</taxon>
    </lineage>
</organism>
<dbReference type="PANTHER" id="PTHR36842:SF1">
    <property type="entry name" value="PROTEIN TOLB"/>
    <property type="match status" value="1"/>
</dbReference>
<feature type="signal peptide" evidence="3">
    <location>
        <begin position="1"/>
        <end position="19"/>
    </location>
</feature>
<dbReference type="InterPro" id="IPR011042">
    <property type="entry name" value="6-blade_b-propeller_TolB-like"/>
</dbReference>
<evidence type="ECO:0000259" key="4">
    <source>
        <dbReference type="Pfam" id="PF01979"/>
    </source>
</evidence>
<accession>A0ABT8L9N2</accession>
<evidence type="ECO:0000256" key="3">
    <source>
        <dbReference type="SAM" id="SignalP"/>
    </source>
</evidence>
<dbReference type="InterPro" id="IPR011059">
    <property type="entry name" value="Metal-dep_hydrolase_composite"/>
</dbReference>
<feature type="compositionally biased region" description="Basic and acidic residues" evidence="2">
    <location>
        <begin position="664"/>
        <end position="701"/>
    </location>
</feature>
<dbReference type="SUPFAM" id="SSF82171">
    <property type="entry name" value="DPP6 N-terminal domain-like"/>
    <property type="match status" value="1"/>
</dbReference>